<keyword evidence="3" id="KW-1185">Reference proteome</keyword>
<evidence type="ECO:0000313" key="2">
    <source>
        <dbReference type="EMBL" id="ABV86926.1"/>
    </source>
</evidence>
<organism evidence="2 3">
    <name type="scientific">Shewanella pealeana (strain ATCC 700345 / ANG-SQ1)</name>
    <dbReference type="NCBI Taxonomy" id="398579"/>
    <lineage>
        <taxon>Bacteria</taxon>
        <taxon>Pseudomonadati</taxon>
        <taxon>Pseudomonadota</taxon>
        <taxon>Gammaproteobacteria</taxon>
        <taxon>Alteromonadales</taxon>
        <taxon>Shewanellaceae</taxon>
        <taxon>Shewanella</taxon>
    </lineage>
</organism>
<dbReference type="AlphaFoldDB" id="A8H2Y9"/>
<dbReference type="eggNOG" id="COG2733">
    <property type="taxonomic scope" value="Bacteria"/>
</dbReference>
<feature type="transmembrane region" description="Helical" evidence="1">
    <location>
        <begin position="212"/>
        <end position="233"/>
    </location>
</feature>
<dbReference type="EMBL" id="CP000851">
    <property type="protein sequence ID" value="ABV86926.1"/>
    <property type="molecule type" value="Genomic_DNA"/>
</dbReference>
<keyword evidence="1" id="KW-0472">Membrane</keyword>
<dbReference type="STRING" id="398579.Spea_1601"/>
<name>A8H2Y9_SHEPA</name>
<feature type="transmembrane region" description="Helical" evidence="1">
    <location>
        <begin position="6"/>
        <end position="34"/>
    </location>
</feature>
<reference evidence="2 3" key="1">
    <citation type="submission" date="2007-10" db="EMBL/GenBank/DDBJ databases">
        <title>Complete sequence of Shewanella pealeana ATCC 700345.</title>
        <authorList>
            <consortium name="US DOE Joint Genome Institute"/>
            <person name="Copeland A."/>
            <person name="Lucas S."/>
            <person name="Lapidus A."/>
            <person name="Barry K."/>
            <person name="Glavina del Rio T."/>
            <person name="Dalin E."/>
            <person name="Tice H."/>
            <person name="Pitluck S."/>
            <person name="Chertkov O."/>
            <person name="Brettin T."/>
            <person name="Bruce D."/>
            <person name="Detter J.C."/>
            <person name="Han C."/>
            <person name="Schmutz J."/>
            <person name="Larimer F."/>
            <person name="Land M."/>
            <person name="Hauser L."/>
            <person name="Kyrpides N."/>
            <person name="Kim E."/>
            <person name="Zhao J.-S.Z."/>
            <person name="Manno D."/>
            <person name="Hawari J."/>
            <person name="Richardson P."/>
        </authorList>
    </citation>
    <scope>NUCLEOTIDE SEQUENCE [LARGE SCALE GENOMIC DNA]</scope>
    <source>
        <strain evidence="3">ATCC 700345 / ANG-SQ1</strain>
    </source>
</reference>
<proteinExistence type="predicted"/>
<protein>
    <recommendedName>
        <fullName evidence="4">DUF445 domain-containing protein</fullName>
    </recommendedName>
</protein>
<dbReference type="Proteomes" id="UP000002608">
    <property type="component" value="Chromosome"/>
</dbReference>
<dbReference type="KEGG" id="spl:Spea_1601"/>
<gene>
    <name evidence="2" type="ordered locus">Spea_1601</name>
</gene>
<dbReference type="HOGENOM" id="CLU_077507_0_0_6"/>
<evidence type="ECO:0000256" key="1">
    <source>
        <dbReference type="SAM" id="Phobius"/>
    </source>
</evidence>
<keyword evidence="1" id="KW-0812">Transmembrane</keyword>
<keyword evidence="1" id="KW-1133">Transmembrane helix</keyword>
<dbReference type="PANTHER" id="PTHR38568">
    <property type="entry name" value="DUF445 DOMAIN-CONTAINING PROTEIN-RELATED"/>
    <property type="match status" value="1"/>
</dbReference>
<evidence type="ECO:0008006" key="4">
    <source>
        <dbReference type="Google" id="ProtNLM"/>
    </source>
</evidence>
<sequence>MNKSVITNLLAAILVAVGYLFALPIVLTVGLFALSGAVTNWLAIHMLFEKVPGLYGSGVIPSRFEEFKQAIANLMMKQFFTEENIDRFLSGEGGIEKQLNLQPVIDNIDLSPAFDALVTTVEQSSFGGMLAMFGGSDAITPLREPFIEKMKSSLSEIAQSEDFYELLKAELEQPNMIADMRAKVEEIVTQRLDELTPQLVKEIVQEMIREHLGWLVVWGGVFGGLIGLAAALIQG</sequence>
<accession>A8H2Y9</accession>
<dbReference type="OrthoDB" id="5565224at2"/>
<dbReference type="PANTHER" id="PTHR38568:SF1">
    <property type="entry name" value="DUF445 DOMAIN-CONTAINING PROTEIN"/>
    <property type="match status" value="1"/>
</dbReference>
<evidence type="ECO:0000313" key="3">
    <source>
        <dbReference type="Proteomes" id="UP000002608"/>
    </source>
</evidence>
<dbReference type="RefSeq" id="WP_012154850.1">
    <property type="nucleotide sequence ID" value="NC_009901.1"/>
</dbReference>